<organism evidence="1 2">
    <name type="scientific">Entomophthora muscae</name>
    <dbReference type="NCBI Taxonomy" id="34485"/>
    <lineage>
        <taxon>Eukaryota</taxon>
        <taxon>Fungi</taxon>
        <taxon>Fungi incertae sedis</taxon>
        <taxon>Zoopagomycota</taxon>
        <taxon>Entomophthoromycotina</taxon>
        <taxon>Entomophthoromycetes</taxon>
        <taxon>Entomophthorales</taxon>
        <taxon>Entomophthoraceae</taxon>
        <taxon>Entomophthora</taxon>
    </lineage>
</organism>
<protein>
    <submittedName>
        <fullName evidence="1">Uncharacterized protein</fullName>
    </submittedName>
</protein>
<dbReference type="EMBL" id="QTSX02000025">
    <property type="protein sequence ID" value="KAJ9089892.1"/>
    <property type="molecule type" value="Genomic_DNA"/>
</dbReference>
<name>A0ACC2UT04_9FUNG</name>
<evidence type="ECO:0000313" key="2">
    <source>
        <dbReference type="Proteomes" id="UP001165960"/>
    </source>
</evidence>
<gene>
    <name evidence="1" type="ORF">DSO57_1008293</name>
</gene>
<keyword evidence="2" id="KW-1185">Reference proteome</keyword>
<dbReference type="Proteomes" id="UP001165960">
    <property type="component" value="Unassembled WGS sequence"/>
</dbReference>
<comment type="caution">
    <text evidence="1">The sequence shown here is derived from an EMBL/GenBank/DDBJ whole genome shotgun (WGS) entry which is preliminary data.</text>
</comment>
<accession>A0ACC2UT04</accession>
<evidence type="ECO:0000313" key="1">
    <source>
        <dbReference type="EMBL" id="KAJ9089892.1"/>
    </source>
</evidence>
<reference evidence="1" key="1">
    <citation type="submission" date="2022-04" db="EMBL/GenBank/DDBJ databases">
        <title>Genome of the entomopathogenic fungus Entomophthora muscae.</title>
        <authorList>
            <person name="Elya C."/>
            <person name="Lovett B.R."/>
            <person name="Lee E."/>
            <person name="Macias A.M."/>
            <person name="Hajek A.E."/>
            <person name="De Bivort B.L."/>
            <person name="Kasson M.T."/>
            <person name="De Fine Licht H.H."/>
            <person name="Stajich J.E."/>
        </authorList>
    </citation>
    <scope>NUCLEOTIDE SEQUENCE</scope>
    <source>
        <strain evidence="1">Berkeley</strain>
    </source>
</reference>
<sequence length="149" mass="15939">MQVISFISAALHLSLGVDASPIPSSTSLEFAPSSDLSGRDVQFSLQNDGVLAPNGASSGRKSELVPKHEINQQGTVSEGSMDFWSKKKESVSKISKNKKTPDHKKVKKVKAQEPTKAEDGEEGAKNEDDKKAQEPAEADDGQGSEDDDN</sequence>
<proteinExistence type="predicted"/>